<evidence type="ECO:0000313" key="4">
    <source>
        <dbReference type="Proteomes" id="UP000248544"/>
    </source>
</evidence>
<dbReference type="Pfam" id="PF08028">
    <property type="entry name" value="Acyl-CoA_dh_2"/>
    <property type="match status" value="1"/>
</dbReference>
<gene>
    <name evidence="3" type="ORF">C1I98_29770</name>
</gene>
<dbReference type="GO" id="GO:0008470">
    <property type="term" value="F:3-methylbutanoyl-CoA dehydrogenase activity"/>
    <property type="evidence" value="ECO:0007669"/>
    <property type="project" value="TreeGrafter"/>
</dbReference>
<proteinExistence type="predicted"/>
<dbReference type="Gene3D" id="2.40.110.10">
    <property type="entry name" value="Butyryl-CoA Dehydrogenase, subunit A, domain 2"/>
    <property type="match status" value="1"/>
</dbReference>
<organism evidence="3 4">
    <name type="scientific">Spongiactinospora gelatinilytica</name>
    <dbReference type="NCBI Taxonomy" id="2666298"/>
    <lineage>
        <taxon>Bacteria</taxon>
        <taxon>Bacillati</taxon>
        <taxon>Actinomycetota</taxon>
        <taxon>Actinomycetes</taxon>
        <taxon>Streptosporangiales</taxon>
        <taxon>Streptosporangiaceae</taxon>
        <taxon>Spongiactinospora</taxon>
    </lineage>
</organism>
<evidence type="ECO:0000256" key="1">
    <source>
        <dbReference type="ARBA" id="ARBA00023002"/>
    </source>
</evidence>
<dbReference type="GO" id="GO:0050660">
    <property type="term" value="F:flavin adenine dinucleotide binding"/>
    <property type="evidence" value="ECO:0007669"/>
    <property type="project" value="InterPro"/>
</dbReference>
<reference evidence="3 4" key="1">
    <citation type="submission" date="2018-01" db="EMBL/GenBank/DDBJ databases">
        <title>Draft genome sequence of Sphaerisporangium sp. 7K107.</title>
        <authorList>
            <person name="Sahin N."/>
            <person name="Saygin H."/>
            <person name="Ay H."/>
        </authorList>
    </citation>
    <scope>NUCLEOTIDE SEQUENCE [LARGE SCALE GENOMIC DNA]</scope>
    <source>
        <strain evidence="3 4">7K107</strain>
    </source>
</reference>
<dbReference type="SUPFAM" id="SSF47203">
    <property type="entry name" value="Acyl-CoA dehydrogenase C-terminal domain-like"/>
    <property type="match status" value="1"/>
</dbReference>
<dbReference type="InterPro" id="IPR037069">
    <property type="entry name" value="AcylCoA_DH/ox_N_sf"/>
</dbReference>
<dbReference type="Gene3D" id="1.20.140.10">
    <property type="entry name" value="Butyryl-CoA Dehydrogenase, subunit A, domain 3"/>
    <property type="match status" value="1"/>
</dbReference>
<feature type="domain" description="Acyl-CoA dehydrogenase C-terminal" evidence="2">
    <location>
        <begin position="253"/>
        <end position="380"/>
    </location>
</feature>
<dbReference type="SUPFAM" id="SSF56645">
    <property type="entry name" value="Acyl-CoA dehydrogenase NM domain-like"/>
    <property type="match status" value="1"/>
</dbReference>
<dbReference type="Gene3D" id="1.10.540.10">
    <property type="entry name" value="Acyl-CoA dehydrogenase/oxidase, N-terminal domain"/>
    <property type="match status" value="1"/>
</dbReference>
<comment type="caution">
    <text evidence="3">The sequence shown here is derived from an EMBL/GenBank/DDBJ whole genome shotgun (WGS) entry which is preliminary data.</text>
</comment>
<dbReference type="InterPro" id="IPR013107">
    <property type="entry name" value="Acyl-CoA_DH_C"/>
</dbReference>
<dbReference type="PANTHER" id="PTHR43884">
    <property type="entry name" value="ACYL-COA DEHYDROGENASE"/>
    <property type="match status" value="1"/>
</dbReference>
<sequence length="400" mass="42820">MKEPSHHPALIDEVPLSREADQWLQKVAEIAPVIEGHRDESERLRHSAQPVFEALRDAGIHRMLVSREFGGSQVTLDTGSRVLQALAAIDPSVAWQMGVQGAIGRLSDYLPEATAHKLFSDSSGLVVGSVNPTGRAEAVPGGFKLSGTWAFASGSAHADWLVCAAVVTDGGKPRMTPAGPETRQAFVPKSEVRMLDTWNSLGLRGTGSDHYEIDEIFVPEDHTVQGAAMFLPPPERPARGYAISYYDFGLFGSASTVLGTAAGALTAFKDLARAKVAAASSKTLDAGHVVQERVARAEILVRSARLMLADAAWHATEHGQKGGDPLSALVRLSAATVAENTTAAVDVLFKLAGTSSVYAGNLLERYFRDIHSAAKHITLSHTNIEMVGQYLLGGELRMRR</sequence>
<dbReference type="PANTHER" id="PTHR43884:SF12">
    <property type="entry name" value="ISOVALERYL-COA DEHYDROGENASE, MITOCHONDRIAL-RELATED"/>
    <property type="match status" value="1"/>
</dbReference>
<dbReference type="Proteomes" id="UP000248544">
    <property type="component" value="Unassembled WGS sequence"/>
</dbReference>
<dbReference type="InterPro" id="IPR036250">
    <property type="entry name" value="AcylCo_DH-like_C"/>
</dbReference>
<dbReference type="EMBL" id="POUA01000318">
    <property type="protein sequence ID" value="PZG31810.1"/>
    <property type="molecule type" value="Genomic_DNA"/>
</dbReference>
<evidence type="ECO:0000259" key="2">
    <source>
        <dbReference type="Pfam" id="PF08028"/>
    </source>
</evidence>
<protein>
    <submittedName>
        <fullName evidence="3">Acyl-CoA dehydrogenase</fullName>
    </submittedName>
</protein>
<accession>A0A2W2G343</accession>
<dbReference type="PIRSF" id="PIRSF016578">
    <property type="entry name" value="HsaA"/>
    <property type="match status" value="1"/>
</dbReference>
<dbReference type="AlphaFoldDB" id="A0A2W2G343"/>
<dbReference type="InterPro" id="IPR046373">
    <property type="entry name" value="Acyl-CoA_Oxase/DH_mid-dom_sf"/>
</dbReference>
<dbReference type="GO" id="GO:0006552">
    <property type="term" value="P:L-leucine catabolic process"/>
    <property type="evidence" value="ECO:0007669"/>
    <property type="project" value="TreeGrafter"/>
</dbReference>
<keyword evidence="1" id="KW-0560">Oxidoreductase</keyword>
<name>A0A2W2G343_9ACTN</name>
<dbReference type="RefSeq" id="WP_111170724.1">
    <property type="nucleotide sequence ID" value="NZ_POUA01000318.1"/>
</dbReference>
<dbReference type="InterPro" id="IPR009100">
    <property type="entry name" value="AcylCoA_DH/oxidase_NM_dom_sf"/>
</dbReference>
<evidence type="ECO:0000313" key="3">
    <source>
        <dbReference type="EMBL" id="PZG31810.1"/>
    </source>
</evidence>
<keyword evidence="4" id="KW-1185">Reference proteome</keyword>